<evidence type="ECO:0000313" key="1">
    <source>
        <dbReference type="EMBL" id="KAI4381015.1"/>
    </source>
</evidence>
<accession>A0ACB9RPN1</accession>
<reference evidence="2" key="1">
    <citation type="journal article" date="2023" name="Front. Plant Sci.">
        <title>Chromosomal-level genome assembly of Melastoma candidum provides insights into trichome evolution.</title>
        <authorList>
            <person name="Zhong Y."/>
            <person name="Wu W."/>
            <person name="Sun C."/>
            <person name="Zou P."/>
            <person name="Liu Y."/>
            <person name="Dai S."/>
            <person name="Zhou R."/>
        </authorList>
    </citation>
    <scope>NUCLEOTIDE SEQUENCE [LARGE SCALE GENOMIC DNA]</scope>
</reference>
<gene>
    <name evidence="1" type="ORF">MLD38_007133</name>
</gene>
<name>A0ACB9RPN1_9MYRT</name>
<dbReference type="EMBL" id="CM042882">
    <property type="protein sequence ID" value="KAI4381015.1"/>
    <property type="molecule type" value="Genomic_DNA"/>
</dbReference>
<sequence length="171" mass="19134">MAGSSSVFGGRAGGSLHVFVSFRGIDVRNTFLGHLHHALVREGIRTYIDGEELQKGGEISFSLEKAIEDTRIAVVLFSKNYATSRWCLSELVKIMERRKEGKLVVMPVFYRVDPGEVRTPRKCFAEALAVHESQLGKESIEVMKWREALHEAGNLSGWHLDFNGHDALLPP</sequence>
<keyword evidence="2" id="KW-1185">Reference proteome</keyword>
<organism evidence="1 2">
    <name type="scientific">Melastoma candidum</name>
    <dbReference type="NCBI Taxonomy" id="119954"/>
    <lineage>
        <taxon>Eukaryota</taxon>
        <taxon>Viridiplantae</taxon>
        <taxon>Streptophyta</taxon>
        <taxon>Embryophyta</taxon>
        <taxon>Tracheophyta</taxon>
        <taxon>Spermatophyta</taxon>
        <taxon>Magnoliopsida</taxon>
        <taxon>eudicotyledons</taxon>
        <taxon>Gunneridae</taxon>
        <taxon>Pentapetalae</taxon>
        <taxon>rosids</taxon>
        <taxon>malvids</taxon>
        <taxon>Myrtales</taxon>
        <taxon>Melastomataceae</taxon>
        <taxon>Melastomatoideae</taxon>
        <taxon>Melastomateae</taxon>
        <taxon>Melastoma</taxon>
    </lineage>
</organism>
<protein>
    <submittedName>
        <fullName evidence="1">Uncharacterized protein</fullName>
    </submittedName>
</protein>
<proteinExistence type="predicted"/>
<comment type="caution">
    <text evidence="1">The sequence shown here is derived from an EMBL/GenBank/DDBJ whole genome shotgun (WGS) entry which is preliminary data.</text>
</comment>
<dbReference type="Proteomes" id="UP001057402">
    <property type="component" value="Chromosome 3"/>
</dbReference>
<evidence type="ECO:0000313" key="2">
    <source>
        <dbReference type="Proteomes" id="UP001057402"/>
    </source>
</evidence>